<organism evidence="1">
    <name type="scientific">Aegilops tauschii</name>
    <name type="common">Tausch's goatgrass</name>
    <name type="synonym">Aegilops squarrosa</name>
    <dbReference type="NCBI Taxonomy" id="37682"/>
    <lineage>
        <taxon>Eukaryota</taxon>
        <taxon>Viridiplantae</taxon>
        <taxon>Streptophyta</taxon>
        <taxon>Embryophyta</taxon>
        <taxon>Tracheophyta</taxon>
        <taxon>Spermatophyta</taxon>
        <taxon>Magnoliopsida</taxon>
        <taxon>Liliopsida</taxon>
        <taxon>Poales</taxon>
        <taxon>Poaceae</taxon>
        <taxon>BOP clade</taxon>
        <taxon>Pooideae</taxon>
        <taxon>Triticodae</taxon>
        <taxon>Triticeae</taxon>
        <taxon>Triticinae</taxon>
        <taxon>Aegilops</taxon>
    </lineage>
</organism>
<sequence length="84" mass="9147">MASPASSASRTELRLRQRVLSPSLFAVGLSRLQQHPHGVAPLGTRVDRGLRQSKGLPIIAYNAKLQLPDSEHASKYAGVNKFLQ</sequence>
<evidence type="ECO:0000313" key="1">
    <source>
        <dbReference type="EnsemblPlants" id="EMT21192"/>
    </source>
</evidence>
<dbReference type="EnsemblPlants" id="EMT21192">
    <property type="protein sequence ID" value="EMT21192"/>
    <property type="gene ID" value="F775_24421"/>
</dbReference>
<name>M8C292_AEGTA</name>
<protein>
    <submittedName>
        <fullName evidence="1">Uncharacterized protein</fullName>
    </submittedName>
</protein>
<reference evidence="1" key="1">
    <citation type="submission" date="2015-06" db="UniProtKB">
        <authorList>
            <consortium name="EnsemblPlants"/>
        </authorList>
    </citation>
    <scope>IDENTIFICATION</scope>
</reference>
<proteinExistence type="predicted"/>
<dbReference type="AlphaFoldDB" id="M8C292"/>
<accession>M8C292</accession>